<keyword evidence="2" id="KW-0067">ATP-binding</keyword>
<dbReference type="GO" id="GO:0004386">
    <property type="term" value="F:helicase activity"/>
    <property type="evidence" value="ECO:0007669"/>
    <property type="project" value="UniProtKB-KW"/>
</dbReference>
<evidence type="ECO:0000313" key="2">
    <source>
        <dbReference type="EMBL" id="OUE03916.1"/>
    </source>
</evidence>
<keyword evidence="3" id="KW-1185">Reference proteome</keyword>
<dbReference type="Proteomes" id="UP000195062">
    <property type="component" value="Unassembled WGS sequence"/>
</dbReference>
<keyword evidence="2" id="KW-0547">Nucleotide-binding</keyword>
<organism evidence="2 3">
    <name type="scientific">Clavibacter michiganensis subsp. michiganensis</name>
    <dbReference type="NCBI Taxonomy" id="33013"/>
    <lineage>
        <taxon>Bacteria</taxon>
        <taxon>Bacillati</taxon>
        <taxon>Actinomycetota</taxon>
        <taxon>Actinomycetes</taxon>
        <taxon>Micrococcales</taxon>
        <taxon>Microbacteriaceae</taxon>
        <taxon>Clavibacter</taxon>
    </lineage>
</organism>
<keyword evidence="2" id="KW-0347">Helicase</keyword>
<keyword evidence="2" id="KW-0378">Hydrolase</keyword>
<sequence length="124" mass="13700">MTFREAMRRASELGLGPKVTQAILALSRMLDEVALLLDPDRPEGRTSVGDLVTTLLEKSGLVQALRASKDAQDEARAENVEELVAVTKEFSRNNPRASWWTSSRRSRSSPRRMSSTTRAAPCPS</sequence>
<feature type="region of interest" description="Disordered" evidence="1">
    <location>
        <begin position="93"/>
        <end position="124"/>
    </location>
</feature>
<reference evidence="2 3" key="1">
    <citation type="submission" date="2016-08" db="EMBL/GenBank/DDBJ databases">
        <title>Genome sequence of Clavibacter michiganensis subsp. michiganensis strain CASJ007.</title>
        <authorList>
            <person name="Thapa S.P."/>
            <person name="Coaker G."/>
        </authorList>
    </citation>
    <scope>NUCLEOTIDE SEQUENCE [LARGE SCALE GENOMIC DNA]</scope>
    <source>
        <strain evidence="2">CASJ007</strain>
    </source>
</reference>
<gene>
    <name evidence="2" type="primary">uvrD1_2</name>
    <name evidence="2" type="ORF">CMMCAS07_03145</name>
</gene>
<evidence type="ECO:0000256" key="1">
    <source>
        <dbReference type="SAM" id="MobiDB-lite"/>
    </source>
</evidence>
<dbReference type="AlphaFoldDB" id="A0A251XKD1"/>
<comment type="caution">
    <text evidence="2">The sequence shown here is derived from an EMBL/GenBank/DDBJ whole genome shotgun (WGS) entry which is preliminary data.</text>
</comment>
<dbReference type="EMBL" id="MDHH01000001">
    <property type="protein sequence ID" value="OUE03916.1"/>
    <property type="molecule type" value="Genomic_DNA"/>
</dbReference>
<name>A0A251XKD1_CLAMM</name>
<dbReference type="Gene3D" id="1.10.486.10">
    <property type="entry name" value="PCRA, domain 4"/>
    <property type="match status" value="1"/>
</dbReference>
<accession>A0A251XKD1</accession>
<proteinExistence type="predicted"/>
<protein>
    <submittedName>
        <fullName evidence="2">ATP-dependent DNA helicase UvrD1</fullName>
    </submittedName>
</protein>
<evidence type="ECO:0000313" key="3">
    <source>
        <dbReference type="Proteomes" id="UP000195062"/>
    </source>
</evidence>
<feature type="compositionally biased region" description="Low complexity" evidence="1">
    <location>
        <begin position="111"/>
        <end position="124"/>
    </location>
</feature>